<feature type="domain" description="AAA" evidence="1">
    <location>
        <begin position="3"/>
        <end position="176"/>
    </location>
</feature>
<dbReference type="InterPro" id="IPR027417">
    <property type="entry name" value="P-loop_NTPase"/>
</dbReference>
<dbReference type="RefSeq" id="WP_053378172.1">
    <property type="nucleotide sequence ID" value="NZ_CP011801.1"/>
</dbReference>
<dbReference type="PANTHER" id="PTHR13696">
    <property type="entry name" value="P-LOOP CONTAINING NUCLEOSIDE TRIPHOSPHATE HYDROLASE"/>
    <property type="match status" value="1"/>
</dbReference>
<dbReference type="Gene3D" id="3.40.50.300">
    <property type="entry name" value="P-loop containing nucleotide triphosphate hydrolases"/>
    <property type="match status" value="1"/>
</dbReference>
<dbReference type="InterPro" id="IPR025669">
    <property type="entry name" value="AAA_dom"/>
</dbReference>
<gene>
    <name evidence="2" type="primary">soj</name>
    <name evidence="2" type="ORF">NITMOv2_0290</name>
</gene>
<protein>
    <submittedName>
        <fullName evidence="2">Sporulation initiation inhibitor protein soj</fullName>
    </submittedName>
</protein>
<keyword evidence="3" id="KW-1185">Reference proteome</keyword>
<dbReference type="OrthoDB" id="9815116at2"/>
<dbReference type="SUPFAM" id="SSF52540">
    <property type="entry name" value="P-loop containing nucleoside triphosphate hydrolases"/>
    <property type="match status" value="1"/>
</dbReference>
<dbReference type="InterPro" id="IPR050678">
    <property type="entry name" value="DNA_Partitioning_ATPase"/>
</dbReference>
<dbReference type="Pfam" id="PF13614">
    <property type="entry name" value="AAA_31"/>
    <property type="match status" value="1"/>
</dbReference>
<accession>A0A0K2G784</accession>
<reference evidence="2 3" key="1">
    <citation type="journal article" date="2015" name="Proc. Natl. Acad. Sci. U.S.A.">
        <title>Expanded metabolic versatility of ubiquitous nitrite-oxidizing bacteria from the genus Nitrospira.</title>
        <authorList>
            <person name="Koch H."/>
            <person name="Lucker S."/>
            <person name="Albertsen M."/>
            <person name="Kitzinger K."/>
            <person name="Herbold C."/>
            <person name="Spieck E."/>
            <person name="Nielsen P.H."/>
            <person name="Wagner M."/>
            <person name="Daims H."/>
        </authorList>
    </citation>
    <scope>NUCLEOTIDE SEQUENCE [LARGE SCALE GENOMIC DNA]</scope>
    <source>
        <strain evidence="2 3">NSP M-1</strain>
    </source>
</reference>
<dbReference type="EMBL" id="CP011801">
    <property type="protein sequence ID" value="ALA56729.1"/>
    <property type="molecule type" value="Genomic_DNA"/>
</dbReference>
<evidence type="ECO:0000259" key="1">
    <source>
        <dbReference type="Pfam" id="PF13614"/>
    </source>
</evidence>
<sequence length="258" mass="27682">MGRIIAVANQKGGVGKTTTCVNLSSAIAIQGKSVLLVDLDPQGNATSGLGVDPRSLTKTVYNCLIEKDNPKDIWIKTDVPGLFLLPANADLAGAEIELVNVEGREQHLKEALLKVAGLHDFVFLDCPPALGLLTINALNAAQSVLVPVQCEYYAMEGLSRLLSSIDRVRQSWNPSLILEGIVLTMFDARNTLARQVSEQVRSHFGAQVFQAVIPRNVTLAEAPSYGRPGILYNAASSGSQAYVALAKEYLSHGEKSAR</sequence>
<dbReference type="STRING" id="42253.NITMOv2_0290"/>
<evidence type="ECO:0000313" key="3">
    <source>
        <dbReference type="Proteomes" id="UP000069205"/>
    </source>
</evidence>
<organism evidence="2 3">
    <name type="scientific">Nitrospira moscoviensis</name>
    <dbReference type="NCBI Taxonomy" id="42253"/>
    <lineage>
        <taxon>Bacteria</taxon>
        <taxon>Pseudomonadati</taxon>
        <taxon>Nitrospirota</taxon>
        <taxon>Nitrospiria</taxon>
        <taxon>Nitrospirales</taxon>
        <taxon>Nitrospiraceae</taxon>
        <taxon>Nitrospira</taxon>
    </lineage>
</organism>
<dbReference type="PANTHER" id="PTHR13696:SF52">
    <property type="entry name" value="PARA FAMILY PROTEIN CT_582"/>
    <property type="match status" value="1"/>
</dbReference>
<proteinExistence type="predicted"/>
<name>A0A0K2G784_NITMO</name>
<dbReference type="Proteomes" id="UP000069205">
    <property type="component" value="Chromosome"/>
</dbReference>
<dbReference type="FunFam" id="3.40.50.300:FF:000285">
    <property type="entry name" value="Sporulation initiation inhibitor Soj"/>
    <property type="match status" value="1"/>
</dbReference>
<dbReference type="KEGG" id="nmv:NITMOv2_0290"/>
<dbReference type="PIRSF" id="PIRSF009320">
    <property type="entry name" value="Nuc_binding_HP_1000"/>
    <property type="match status" value="1"/>
</dbReference>
<dbReference type="PATRIC" id="fig|42253.5.peg.280"/>
<evidence type="ECO:0000313" key="2">
    <source>
        <dbReference type="EMBL" id="ALA56729.1"/>
    </source>
</evidence>
<dbReference type="CDD" id="cd02042">
    <property type="entry name" value="ParAB_family"/>
    <property type="match status" value="1"/>
</dbReference>
<dbReference type="AlphaFoldDB" id="A0A0K2G784"/>